<evidence type="ECO:0000313" key="1">
    <source>
        <dbReference type="EMBL" id="TXE07828.1"/>
    </source>
</evidence>
<accession>A0A5C7AH03</accession>
<keyword evidence="2" id="KW-1185">Reference proteome</keyword>
<dbReference type="OrthoDB" id="918051at2"/>
<dbReference type="EMBL" id="VORX01000004">
    <property type="protein sequence ID" value="TXE07828.1"/>
    <property type="molecule type" value="Genomic_DNA"/>
</dbReference>
<dbReference type="AlphaFoldDB" id="A0A5C7AH03"/>
<name>A0A5C7AH03_9FLAO</name>
<sequence length="241" mass="28444">MSENKFDIGDIITLKSHPLVYQEDGLIDAYVNQIPPLMCVKEVYIERKKQLYSNELIKAKIADNVKYLCAYFNQHRMIFEEAFLYQDCIVSIKDLTFHSENEEVEQSHKKLIDETLKYSVADYEFGKKVFFKTYKIEKRKKFKTAGQDAKSSTRTTLTHTSPAFILNGYKANTQKSQFCPKSGELQRKSSEELYKIIWYNSFQEKFSEEYLPKEFFTDDSLIYENIKKIQKKKNNTVSNKK</sequence>
<proteinExistence type="predicted"/>
<reference evidence="1 2" key="1">
    <citation type="submission" date="2019-08" db="EMBL/GenBank/DDBJ databases">
        <title>Genome sequence of Gelidibacter salicanalis IC162T.</title>
        <authorList>
            <person name="Bowman J.P."/>
        </authorList>
    </citation>
    <scope>NUCLEOTIDE SEQUENCE [LARGE SCALE GENOMIC DNA]</scope>
    <source>
        <strain evidence="1 2">IC162</strain>
    </source>
</reference>
<protein>
    <submittedName>
        <fullName evidence="1">Uncharacterized protein</fullName>
    </submittedName>
</protein>
<organism evidence="1 2">
    <name type="scientific">Gelidibacter salicanalis</name>
    <dbReference type="NCBI Taxonomy" id="291193"/>
    <lineage>
        <taxon>Bacteria</taxon>
        <taxon>Pseudomonadati</taxon>
        <taxon>Bacteroidota</taxon>
        <taxon>Flavobacteriia</taxon>
        <taxon>Flavobacteriales</taxon>
        <taxon>Flavobacteriaceae</taxon>
        <taxon>Gelidibacter</taxon>
    </lineage>
</organism>
<gene>
    <name evidence="1" type="ORF">ES711_10375</name>
</gene>
<comment type="caution">
    <text evidence="1">The sequence shown here is derived from an EMBL/GenBank/DDBJ whole genome shotgun (WGS) entry which is preliminary data.</text>
</comment>
<dbReference type="RefSeq" id="WP_146893225.1">
    <property type="nucleotide sequence ID" value="NZ_VORX01000004.1"/>
</dbReference>
<evidence type="ECO:0000313" key="2">
    <source>
        <dbReference type="Proteomes" id="UP000321734"/>
    </source>
</evidence>
<dbReference type="Proteomes" id="UP000321734">
    <property type="component" value="Unassembled WGS sequence"/>
</dbReference>